<keyword evidence="4 7" id="KW-0812">Transmembrane</keyword>
<dbReference type="EMBL" id="VBAN01000329">
    <property type="protein sequence ID" value="TMI79420.1"/>
    <property type="molecule type" value="Genomic_DNA"/>
</dbReference>
<dbReference type="PANTHER" id="PTHR33452">
    <property type="entry name" value="OXIDOREDUCTASE CATD-RELATED"/>
    <property type="match status" value="1"/>
</dbReference>
<dbReference type="InterPro" id="IPR032808">
    <property type="entry name" value="DoxX"/>
</dbReference>
<feature type="transmembrane region" description="Helical" evidence="7">
    <location>
        <begin position="106"/>
        <end position="125"/>
    </location>
</feature>
<comment type="similarity">
    <text evidence="2">Belongs to the DoxX family.</text>
</comment>
<organism evidence="8 9">
    <name type="scientific">Candidatus Segetimicrobium genomatis</name>
    <dbReference type="NCBI Taxonomy" id="2569760"/>
    <lineage>
        <taxon>Bacteria</taxon>
        <taxon>Bacillati</taxon>
        <taxon>Candidatus Sysuimicrobiota</taxon>
        <taxon>Candidatus Sysuimicrobiia</taxon>
        <taxon>Candidatus Sysuimicrobiales</taxon>
        <taxon>Candidatus Segetimicrobiaceae</taxon>
        <taxon>Candidatus Segetimicrobium</taxon>
    </lineage>
</organism>
<evidence type="ECO:0000256" key="1">
    <source>
        <dbReference type="ARBA" id="ARBA00004651"/>
    </source>
</evidence>
<dbReference type="PANTHER" id="PTHR33452:SF1">
    <property type="entry name" value="INNER MEMBRANE PROTEIN YPHA-RELATED"/>
    <property type="match status" value="1"/>
</dbReference>
<dbReference type="Pfam" id="PF07681">
    <property type="entry name" value="DoxX"/>
    <property type="match status" value="1"/>
</dbReference>
<keyword evidence="3" id="KW-1003">Cell membrane</keyword>
<feature type="transmembrane region" description="Helical" evidence="7">
    <location>
        <begin position="60"/>
        <end position="85"/>
    </location>
</feature>
<dbReference type="AlphaFoldDB" id="A0A537J7B9"/>
<keyword evidence="6 7" id="KW-0472">Membrane</keyword>
<dbReference type="InterPro" id="IPR051907">
    <property type="entry name" value="DoxX-like_oxidoreductase"/>
</dbReference>
<proteinExistence type="inferred from homology"/>
<feature type="transmembrane region" description="Helical" evidence="7">
    <location>
        <begin position="137"/>
        <end position="154"/>
    </location>
</feature>
<reference evidence="8 9" key="1">
    <citation type="journal article" date="2019" name="Nat. Microbiol.">
        <title>Mediterranean grassland soil C-N compound turnover is dependent on rainfall and depth, and is mediated by genomically divergent microorganisms.</title>
        <authorList>
            <person name="Diamond S."/>
            <person name="Andeer P.F."/>
            <person name="Li Z."/>
            <person name="Crits-Christoph A."/>
            <person name="Burstein D."/>
            <person name="Anantharaman K."/>
            <person name="Lane K.R."/>
            <person name="Thomas B.C."/>
            <person name="Pan C."/>
            <person name="Northen T.R."/>
            <person name="Banfield J.F."/>
        </authorList>
    </citation>
    <scope>NUCLEOTIDE SEQUENCE [LARGE SCALE GENOMIC DNA]</scope>
    <source>
        <strain evidence="8">NP_6</strain>
    </source>
</reference>
<evidence type="ECO:0000256" key="5">
    <source>
        <dbReference type="ARBA" id="ARBA00022989"/>
    </source>
</evidence>
<dbReference type="GO" id="GO:0005886">
    <property type="term" value="C:plasma membrane"/>
    <property type="evidence" value="ECO:0007669"/>
    <property type="project" value="UniProtKB-SubCell"/>
</dbReference>
<evidence type="ECO:0000256" key="2">
    <source>
        <dbReference type="ARBA" id="ARBA00006679"/>
    </source>
</evidence>
<name>A0A537J7B9_9BACT</name>
<evidence type="ECO:0000313" key="9">
    <source>
        <dbReference type="Proteomes" id="UP000318093"/>
    </source>
</evidence>
<dbReference type="Proteomes" id="UP000318093">
    <property type="component" value="Unassembled WGS sequence"/>
</dbReference>
<evidence type="ECO:0000256" key="4">
    <source>
        <dbReference type="ARBA" id="ARBA00022692"/>
    </source>
</evidence>
<comment type="caution">
    <text evidence="8">The sequence shown here is derived from an EMBL/GenBank/DDBJ whole genome shotgun (WGS) entry which is preliminary data.</text>
</comment>
<gene>
    <name evidence="8" type="ORF">E6H03_10310</name>
</gene>
<evidence type="ECO:0000313" key="8">
    <source>
        <dbReference type="EMBL" id="TMI79420.1"/>
    </source>
</evidence>
<accession>A0A537J7B9</accession>
<protein>
    <submittedName>
        <fullName evidence="8">DoxX family protein</fullName>
    </submittedName>
</protein>
<sequence>MDVALLILRLTAGLLVAGHGAQKLFGLFGGHGLRGTSTFLGSVGYRPAPFWALLGGLSEFAGGLLFAIGFLSPLGSIAIGSAMLTAITKFHWGKLWNTSGGFEYPLVHLAVAIAVGISGPGAFSLDALLGTRLPSSLTTIVVVAAIIGYLWGMIHSARKPAEVQSRPAAA</sequence>
<keyword evidence="5 7" id="KW-1133">Transmembrane helix</keyword>
<comment type="subcellular location">
    <subcellularLocation>
        <location evidence="1">Cell membrane</location>
        <topology evidence="1">Multi-pass membrane protein</topology>
    </subcellularLocation>
</comment>
<evidence type="ECO:0000256" key="3">
    <source>
        <dbReference type="ARBA" id="ARBA00022475"/>
    </source>
</evidence>
<evidence type="ECO:0000256" key="6">
    <source>
        <dbReference type="ARBA" id="ARBA00023136"/>
    </source>
</evidence>
<evidence type="ECO:0000256" key="7">
    <source>
        <dbReference type="SAM" id="Phobius"/>
    </source>
</evidence>